<sequence length="571" mass="65571">MAASETINGEQNEVESIVNRWLLDYYYCCVLERFVKDQYEEFCSVRSVVESVLARPLQITNIMPTKIRVMQFLSRIHEGEKLDMSFESDESVTPLESALSILEVMGRENVVSQQDFQKVSTSLKEMMVGILIKNDEFDKAKKVLNKHFPKTMIGKKAVYMGLIQQKKKTHEVIEKLDFQKFKEEILVFCKKLCPCRASFLQKAAKQLIDEKKANNNDGKAVCAIEEDEPSLSPHHQFSQCKNPVIQMSRLKAAFKALSVPGERTFAQVEKEVEKEERKRRESVSPQPSLSPKRSTNKDLEQSQQFQRDSGSPMEASPADQPPQTDTVPQAQASSLSKTPEVTRNRRSPYNLARLVVEPDSQVPLRNMTASQEQLDELGPEEPGQSRTGSNKKNRKRVLSSSESSGEEQEHIEEEEEQVEEECTTPRQLHKKSTRKSNSRRISSDLESDIQESSPHETPSKRLTSSTPTKEDGGPSHSKWKELLHNAKESRETWSDEETYFTFKKSNRSQNESTSGPKKRMWTDAETLQLIEGVKKFGEGNWTRIKDYFSFKDRTNVQLKDRWRTMKKMKLV</sequence>
<dbReference type="Proteomes" id="UP001178508">
    <property type="component" value="Chromosome 1"/>
</dbReference>
<dbReference type="SUPFAM" id="SSF46689">
    <property type="entry name" value="Homeodomain-like"/>
    <property type="match status" value="1"/>
</dbReference>
<dbReference type="SMART" id="SM00717">
    <property type="entry name" value="SANT"/>
    <property type="match status" value="1"/>
</dbReference>
<dbReference type="GO" id="GO:0005654">
    <property type="term" value="C:nucleoplasm"/>
    <property type="evidence" value="ECO:0007669"/>
    <property type="project" value="UniProtKB-ARBA"/>
</dbReference>
<feature type="compositionally biased region" description="Basic and acidic residues" evidence="7">
    <location>
        <begin position="468"/>
        <end position="493"/>
    </location>
</feature>
<dbReference type="Pfam" id="PF00249">
    <property type="entry name" value="Myb_DNA-binding"/>
    <property type="match status" value="1"/>
</dbReference>
<evidence type="ECO:0000256" key="5">
    <source>
        <dbReference type="ARBA" id="ARBA00023242"/>
    </source>
</evidence>
<feature type="compositionally biased region" description="Basic residues" evidence="7">
    <location>
        <begin position="427"/>
        <end position="438"/>
    </location>
</feature>
<dbReference type="EMBL" id="OY660864">
    <property type="protein sequence ID" value="CAJ1048955.1"/>
    <property type="molecule type" value="Genomic_DNA"/>
</dbReference>
<comment type="subcellular location">
    <subcellularLocation>
        <location evidence="1">Chromosome</location>
        <location evidence="1">Telomere</location>
    </subcellularLocation>
</comment>
<dbReference type="AlphaFoldDB" id="A0AAV1EJR7"/>
<keyword evidence="2" id="KW-0158">Chromosome</keyword>
<dbReference type="GO" id="GO:0098505">
    <property type="term" value="F:G-rich strand telomeric DNA binding"/>
    <property type="evidence" value="ECO:0007669"/>
    <property type="project" value="TreeGrafter"/>
</dbReference>
<keyword evidence="11" id="KW-1185">Reference proteome</keyword>
<dbReference type="SUPFAM" id="SSF63600">
    <property type="entry name" value="Telomeric repeat binding factor (TRF) dimerisation domain"/>
    <property type="match status" value="1"/>
</dbReference>
<reference evidence="10" key="1">
    <citation type="submission" date="2023-08" db="EMBL/GenBank/DDBJ databases">
        <authorList>
            <person name="Alioto T."/>
            <person name="Alioto T."/>
            <person name="Gomez Garrido J."/>
        </authorList>
    </citation>
    <scope>NUCLEOTIDE SEQUENCE</scope>
</reference>
<dbReference type="GO" id="GO:0003691">
    <property type="term" value="F:double-stranded telomeric DNA binding"/>
    <property type="evidence" value="ECO:0007669"/>
    <property type="project" value="TreeGrafter"/>
</dbReference>
<keyword evidence="6" id="KW-0131">Cell cycle</keyword>
<dbReference type="Pfam" id="PF08558">
    <property type="entry name" value="TRF"/>
    <property type="match status" value="1"/>
</dbReference>
<dbReference type="GO" id="GO:0032208">
    <property type="term" value="P:negative regulation of telomere maintenance via recombination"/>
    <property type="evidence" value="ECO:0007669"/>
    <property type="project" value="TreeGrafter"/>
</dbReference>
<name>A0AAV1EJR7_XYRNO</name>
<feature type="region of interest" description="Disordered" evidence="7">
    <location>
        <begin position="270"/>
        <end position="519"/>
    </location>
</feature>
<proteinExistence type="predicted"/>
<dbReference type="GO" id="GO:0042803">
    <property type="term" value="F:protein homodimerization activity"/>
    <property type="evidence" value="ECO:0007669"/>
    <property type="project" value="InterPro"/>
</dbReference>
<evidence type="ECO:0000259" key="8">
    <source>
        <dbReference type="PROSITE" id="PS50090"/>
    </source>
</evidence>
<dbReference type="GO" id="GO:0031627">
    <property type="term" value="P:telomeric loop formation"/>
    <property type="evidence" value="ECO:0007669"/>
    <property type="project" value="TreeGrafter"/>
</dbReference>
<feature type="compositionally biased region" description="Polar residues" evidence="7">
    <location>
        <begin position="321"/>
        <end position="341"/>
    </location>
</feature>
<dbReference type="GO" id="GO:0003720">
    <property type="term" value="F:telomerase activity"/>
    <property type="evidence" value="ECO:0007669"/>
    <property type="project" value="TreeGrafter"/>
</dbReference>
<evidence type="ECO:0000259" key="9">
    <source>
        <dbReference type="PROSITE" id="PS51294"/>
    </source>
</evidence>
<dbReference type="InterPro" id="IPR009057">
    <property type="entry name" value="Homeodomain-like_sf"/>
</dbReference>
<feature type="domain" description="Myb-like" evidence="8">
    <location>
        <begin position="513"/>
        <end position="566"/>
    </location>
</feature>
<evidence type="ECO:0000256" key="7">
    <source>
        <dbReference type="SAM" id="MobiDB-lite"/>
    </source>
</evidence>
<dbReference type="GO" id="GO:0070198">
    <property type="term" value="P:protein localization to chromosome, telomeric region"/>
    <property type="evidence" value="ECO:0007669"/>
    <property type="project" value="TreeGrafter"/>
</dbReference>
<evidence type="ECO:0000256" key="2">
    <source>
        <dbReference type="ARBA" id="ARBA00022454"/>
    </source>
</evidence>
<evidence type="ECO:0000256" key="1">
    <source>
        <dbReference type="ARBA" id="ARBA00004574"/>
    </source>
</evidence>
<evidence type="ECO:0000313" key="10">
    <source>
        <dbReference type="EMBL" id="CAJ1048955.1"/>
    </source>
</evidence>
<evidence type="ECO:0000256" key="4">
    <source>
        <dbReference type="ARBA" id="ARBA00023125"/>
    </source>
</evidence>
<dbReference type="InterPro" id="IPR001005">
    <property type="entry name" value="SANT/Myb"/>
</dbReference>
<dbReference type="GO" id="GO:0032210">
    <property type="term" value="P:regulation of telomere maintenance via telomerase"/>
    <property type="evidence" value="ECO:0007669"/>
    <property type="project" value="TreeGrafter"/>
</dbReference>
<dbReference type="PANTHER" id="PTHR46833:SF1">
    <property type="entry name" value="TELOMERIC REPEAT-BINDING FACTOR 2"/>
    <property type="match status" value="1"/>
</dbReference>
<dbReference type="Gene3D" id="1.10.10.60">
    <property type="entry name" value="Homeodomain-like"/>
    <property type="match status" value="1"/>
</dbReference>
<dbReference type="InterPro" id="IPR013867">
    <property type="entry name" value="Telomere_rpt-bd_fac_dimer_dom"/>
</dbReference>
<dbReference type="GO" id="GO:1905839">
    <property type="term" value="P:negative regulation of telomeric D-loop disassembly"/>
    <property type="evidence" value="ECO:0007669"/>
    <property type="project" value="TreeGrafter"/>
</dbReference>
<dbReference type="PROSITE" id="PS51294">
    <property type="entry name" value="HTH_MYB"/>
    <property type="match status" value="1"/>
</dbReference>
<accession>A0AAV1EJR7</accession>
<feature type="compositionally biased region" description="Basic and acidic residues" evidence="7">
    <location>
        <begin position="270"/>
        <end position="282"/>
    </location>
</feature>
<dbReference type="InterPro" id="IPR017930">
    <property type="entry name" value="Myb_dom"/>
</dbReference>
<dbReference type="InterPro" id="IPR030657">
    <property type="entry name" value="TERF2"/>
</dbReference>
<feature type="compositionally biased region" description="Acidic residues" evidence="7">
    <location>
        <begin position="404"/>
        <end position="422"/>
    </location>
</feature>
<evidence type="ECO:0000313" key="11">
    <source>
        <dbReference type="Proteomes" id="UP001178508"/>
    </source>
</evidence>
<dbReference type="PROSITE" id="PS50090">
    <property type="entry name" value="MYB_LIKE"/>
    <property type="match status" value="1"/>
</dbReference>
<feature type="domain" description="HTH myb-type" evidence="9">
    <location>
        <begin position="517"/>
        <end position="570"/>
    </location>
</feature>
<dbReference type="Gene3D" id="1.25.40.210">
    <property type="entry name" value="Telomere repeat-binding factor, dimerisation domain"/>
    <property type="match status" value="1"/>
</dbReference>
<organism evidence="10 11">
    <name type="scientific">Xyrichtys novacula</name>
    <name type="common">Pearly razorfish</name>
    <name type="synonym">Hemipteronotus novacula</name>
    <dbReference type="NCBI Taxonomy" id="13765"/>
    <lineage>
        <taxon>Eukaryota</taxon>
        <taxon>Metazoa</taxon>
        <taxon>Chordata</taxon>
        <taxon>Craniata</taxon>
        <taxon>Vertebrata</taxon>
        <taxon>Euteleostomi</taxon>
        <taxon>Actinopterygii</taxon>
        <taxon>Neopterygii</taxon>
        <taxon>Teleostei</taxon>
        <taxon>Neoteleostei</taxon>
        <taxon>Acanthomorphata</taxon>
        <taxon>Eupercaria</taxon>
        <taxon>Labriformes</taxon>
        <taxon>Labridae</taxon>
        <taxon>Xyrichtys</taxon>
    </lineage>
</organism>
<dbReference type="GO" id="GO:0031848">
    <property type="term" value="P:protection from non-homologous end joining at telomere"/>
    <property type="evidence" value="ECO:0007669"/>
    <property type="project" value="InterPro"/>
</dbReference>
<dbReference type="GO" id="GO:0061820">
    <property type="term" value="P:telomeric D-loop disassembly"/>
    <property type="evidence" value="ECO:0007669"/>
    <property type="project" value="TreeGrafter"/>
</dbReference>
<dbReference type="GO" id="GO:0070187">
    <property type="term" value="C:shelterin complex"/>
    <property type="evidence" value="ECO:0007669"/>
    <property type="project" value="TreeGrafter"/>
</dbReference>
<keyword evidence="3" id="KW-0779">Telomere</keyword>
<gene>
    <name evidence="10" type="ORF">XNOV1_A018962</name>
</gene>
<dbReference type="PANTHER" id="PTHR46833">
    <property type="entry name" value="TELOMERIC REPEAT-BINDING FACTOR 2 TERF2"/>
    <property type="match status" value="1"/>
</dbReference>
<evidence type="ECO:0000256" key="3">
    <source>
        <dbReference type="ARBA" id="ARBA00022895"/>
    </source>
</evidence>
<dbReference type="InterPro" id="IPR036507">
    <property type="entry name" value="Telomere_rpt-bd_fac_dimer_sf"/>
</dbReference>
<keyword evidence="5" id="KW-0539">Nucleus</keyword>
<keyword evidence="4" id="KW-0238">DNA-binding</keyword>
<protein>
    <submittedName>
        <fullName evidence="10">Telomeric repeat binding factor a isoform X2</fullName>
    </submittedName>
</protein>
<dbReference type="CDD" id="cd11660">
    <property type="entry name" value="SANT_TRF"/>
    <property type="match status" value="1"/>
</dbReference>
<evidence type="ECO:0000256" key="6">
    <source>
        <dbReference type="ARBA" id="ARBA00023306"/>
    </source>
</evidence>